<sequence length="61" mass="7161">MVRQKWKELDGTGFRVFEHYPPEVIQKLRVLVPKMKEARRLGKRAYLASDTLFMDGTPVRA</sequence>
<dbReference type="Proteomes" id="UP000828390">
    <property type="component" value="Unassembled WGS sequence"/>
</dbReference>
<protein>
    <submittedName>
        <fullName evidence="1">Uncharacterized protein</fullName>
    </submittedName>
</protein>
<accession>A0A9D4CNH1</accession>
<reference evidence="1" key="2">
    <citation type="submission" date="2020-11" db="EMBL/GenBank/DDBJ databases">
        <authorList>
            <person name="McCartney M.A."/>
            <person name="Auch B."/>
            <person name="Kono T."/>
            <person name="Mallez S."/>
            <person name="Becker A."/>
            <person name="Gohl D.M."/>
            <person name="Silverstein K.A.T."/>
            <person name="Koren S."/>
            <person name="Bechman K.B."/>
            <person name="Herman A."/>
            <person name="Abrahante J.E."/>
            <person name="Garbe J."/>
        </authorList>
    </citation>
    <scope>NUCLEOTIDE SEQUENCE</scope>
    <source>
        <strain evidence="1">Duluth1</strain>
        <tissue evidence="1">Whole animal</tissue>
    </source>
</reference>
<evidence type="ECO:0000313" key="2">
    <source>
        <dbReference type="EMBL" id="KAH3727719.1"/>
    </source>
</evidence>
<dbReference type="EMBL" id="JAIWYP010000012">
    <property type="protein sequence ID" value="KAH3727719.1"/>
    <property type="molecule type" value="Genomic_DNA"/>
</dbReference>
<dbReference type="AlphaFoldDB" id="A0A9D4CNH1"/>
<keyword evidence="3" id="KW-1185">Reference proteome</keyword>
<reference evidence="1" key="1">
    <citation type="journal article" date="2019" name="bioRxiv">
        <title>The Genome of the Zebra Mussel, Dreissena polymorpha: A Resource for Invasive Species Research.</title>
        <authorList>
            <person name="McCartney M.A."/>
            <person name="Auch B."/>
            <person name="Kono T."/>
            <person name="Mallez S."/>
            <person name="Zhang Y."/>
            <person name="Obille A."/>
            <person name="Becker A."/>
            <person name="Abrahante J.E."/>
            <person name="Garbe J."/>
            <person name="Badalamenti J.P."/>
            <person name="Herman A."/>
            <person name="Mangelson H."/>
            <person name="Liachko I."/>
            <person name="Sullivan S."/>
            <person name="Sone E.D."/>
            <person name="Koren S."/>
            <person name="Silverstein K.A.T."/>
            <person name="Beckman K.B."/>
            <person name="Gohl D.M."/>
        </authorList>
    </citation>
    <scope>NUCLEOTIDE SEQUENCE</scope>
    <source>
        <strain evidence="1">Duluth1</strain>
        <tissue evidence="1">Whole animal</tissue>
    </source>
</reference>
<name>A0A9D4CNH1_DREPO</name>
<evidence type="ECO:0000313" key="3">
    <source>
        <dbReference type="Proteomes" id="UP000828390"/>
    </source>
</evidence>
<organism evidence="1 3">
    <name type="scientific">Dreissena polymorpha</name>
    <name type="common">Zebra mussel</name>
    <name type="synonym">Mytilus polymorpha</name>
    <dbReference type="NCBI Taxonomy" id="45954"/>
    <lineage>
        <taxon>Eukaryota</taxon>
        <taxon>Metazoa</taxon>
        <taxon>Spiralia</taxon>
        <taxon>Lophotrochozoa</taxon>
        <taxon>Mollusca</taxon>
        <taxon>Bivalvia</taxon>
        <taxon>Autobranchia</taxon>
        <taxon>Heteroconchia</taxon>
        <taxon>Euheterodonta</taxon>
        <taxon>Imparidentia</taxon>
        <taxon>Neoheterodontei</taxon>
        <taxon>Myida</taxon>
        <taxon>Dreissenoidea</taxon>
        <taxon>Dreissenidae</taxon>
        <taxon>Dreissena</taxon>
    </lineage>
</organism>
<dbReference type="EMBL" id="JAIWYP010000012">
    <property type="protein sequence ID" value="KAH3727717.1"/>
    <property type="molecule type" value="Genomic_DNA"/>
</dbReference>
<proteinExistence type="predicted"/>
<gene>
    <name evidence="1" type="ORF">DPMN_053660</name>
    <name evidence="2" type="ORF">DPMN_053662</name>
</gene>
<comment type="caution">
    <text evidence="1">The sequence shown here is derived from an EMBL/GenBank/DDBJ whole genome shotgun (WGS) entry which is preliminary data.</text>
</comment>
<evidence type="ECO:0000313" key="1">
    <source>
        <dbReference type="EMBL" id="KAH3727717.1"/>
    </source>
</evidence>